<evidence type="ECO:0000259" key="4">
    <source>
        <dbReference type="PROSITE" id="PS01124"/>
    </source>
</evidence>
<organism evidence="5 6">
    <name type="scientific">Actinoplanes hulinensis</name>
    <dbReference type="NCBI Taxonomy" id="1144547"/>
    <lineage>
        <taxon>Bacteria</taxon>
        <taxon>Bacillati</taxon>
        <taxon>Actinomycetota</taxon>
        <taxon>Actinomycetes</taxon>
        <taxon>Micromonosporales</taxon>
        <taxon>Micromonosporaceae</taxon>
        <taxon>Actinoplanes</taxon>
    </lineage>
</organism>
<dbReference type="Proteomes" id="UP001519863">
    <property type="component" value="Unassembled WGS sequence"/>
</dbReference>
<dbReference type="Pfam" id="PF20240">
    <property type="entry name" value="DUF6597"/>
    <property type="match status" value="1"/>
</dbReference>
<evidence type="ECO:0000256" key="2">
    <source>
        <dbReference type="ARBA" id="ARBA00023125"/>
    </source>
</evidence>
<keyword evidence="3" id="KW-0804">Transcription</keyword>
<reference evidence="5 6" key="1">
    <citation type="journal article" date="2013" name="Antonie Van Leeuwenhoek">
        <title>Actinoplanes hulinensis sp. nov., a novel actinomycete isolated from soybean root (Glycine max (L.) Merr).</title>
        <authorList>
            <person name="Shen Y."/>
            <person name="Liu C."/>
            <person name="Wang X."/>
            <person name="Zhao J."/>
            <person name="Jia F."/>
            <person name="Zhang Y."/>
            <person name="Wang L."/>
            <person name="Yang D."/>
            <person name="Xiang W."/>
        </authorList>
    </citation>
    <scope>NUCLEOTIDE SEQUENCE [LARGE SCALE GENOMIC DNA]</scope>
    <source>
        <strain evidence="5 6">NEAU-M9</strain>
    </source>
</reference>
<dbReference type="PANTHER" id="PTHR46796">
    <property type="entry name" value="HTH-TYPE TRANSCRIPTIONAL ACTIVATOR RHAS-RELATED"/>
    <property type="match status" value="1"/>
</dbReference>
<name>A0ABS7B2E4_9ACTN</name>
<keyword evidence="6" id="KW-1185">Reference proteome</keyword>
<dbReference type="InterPro" id="IPR018060">
    <property type="entry name" value="HTH_AraC"/>
</dbReference>
<dbReference type="InterPro" id="IPR050204">
    <property type="entry name" value="AraC_XylS_family_regulators"/>
</dbReference>
<proteinExistence type="predicted"/>
<accession>A0ABS7B2E4</accession>
<dbReference type="PANTHER" id="PTHR46796:SF15">
    <property type="entry name" value="BLL1074 PROTEIN"/>
    <property type="match status" value="1"/>
</dbReference>
<dbReference type="SMART" id="SM00342">
    <property type="entry name" value="HTH_ARAC"/>
    <property type="match status" value="1"/>
</dbReference>
<protein>
    <submittedName>
        <fullName evidence="5">Helix-turn-helix domain-containing protein</fullName>
    </submittedName>
</protein>
<dbReference type="EMBL" id="JAHXZI010000007">
    <property type="protein sequence ID" value="MBW6435196.1"/>
    <property type="molecule type" value="Genomic_DNA"/>
</dbReference>
<evidence type="ECO:0000313" key="6">
    <source>
        <dbReference type="Proteomes" id="UP001519863"/>
    </source>
</evidence>
<dbReference type="InterPro" id="IPR046532">
    <property type="entry name" value="DUF6597"/>
</dbReference>
<evidence type="ECO:0000313" key="5">
    <source>
        <dbReference type="EMBL" id="MBW6435196.1"/>
    </source>
</evidence>
<dbReference type="Gene3D" id="1.10.10.60">
    <property type="entry name" value="Homeodomain-like"/>
    <property type="match status" value="1"/>
</dbReference>
<keyword evidence="2" id="KW-0238">DNA-binding</keyword>
<dbReference type="Pfam" id="PF12833">
    <property type="entry name" value="HTH_18"/>
    <property type="match status" value="1"/>
</dbReference>
<dbReference type="RefSeq" id="WP_220144643.1">
    <property type="nucleotide sequence ID" value="NZ_JAHXZI010000007.1"/>
</dbReference>
<evidence type="ECO:0000256" key="3">
    <source>
        <dbReference type="ARBA" id="ARBA00023163"/>
    </source>
</evidence>
<keyword evidence="1" id="KW-0805">Transcription regulation</keyword>
<sequence>MGYEEWAPPPSLRGSVVCLWRRTASAGGSSVLVLPDGCVDLIWEQGRGAFLAGPDTGPMPGTMPAGKTMIGVRLRPGAGGPLLGMPLDPLRNLRVDLSDLRPDAARRLPDDLPPAEALHRLVTISGGFAEERPPDPAMLAAVRWLDDPRAQVHDLSGRLDIGDRQLRRRFTAAVGYGPKTMHRVLRFRRFLELLDSAGGLGELAVRAGYVDQAHLSRETVALAGLPPAALARDRQGAAPSVLTDPVGAKRSRILRKQPVQTVDSPTV</sequence>
<evidence type="ECO:0000256" key="1">
    <source>
        <dbReference type="ARBA" id="ARBA00023015"/>
    </source>
</evidence>
<gene>
    <name evidence="5" type="ORF">KZ829_15775</name>
</gene>
<comment type="caution">
    <text evidence="5">The sequence shown here is derived from an EMBL/GenBank/DDBJ whole genome shotgun (WGS) entry which is preliminary data.</text>
</comment>
<feature type="domain" description="HTH araC/xylS-type" evidence="4">
    <location>
        <begin position="135"/>
        <end position="233"/>
    </location>
</feature>
<dbReference type="PROSITE" id="PS01124">
    <property type="entry name" value="HTH_ARAC_FAMILY_2"/>
    <property type="match status" value="1"/>
</dbReference>